<dbReference type="EMBL" id="JAVYAA010000005">
    <property type="protein sequence ID" value="MDT8978433.1"/>
    <property type="molecule type" value="Genomic_DNA"/>
</dbReference>
<reference evidence="2" key="1">
    <citation type="submission" date="2023-09" db="EMBL/GenBank/DDBJ databases">
        <title>Paenibacillus sp. chi10 Genome sequencing and assembly.</title>
        <authorList>
            <person name="Kim I."/>
        </authorList>
    </citation>
    <scope>NUCLEOTIDE SEQUENCE [LARGE SCALE GENOMIC DNA]</scope>
    <source>
        <strain evidence="2">chi10</strain>
    </source>
</reference>
<proteinExistence type="predicted"/>
<evidence type="ECO:0000313" key="2">
    <source>
        <dbReference type="Proteomes" id="UP001250538"/>
    </source>
</evidence>
<accession>A0AAJ2N3B2</accession>
<evidence type="ECO:0000313" key="1">
    <source>
        <dbReference type="EMBL" id="MDT8978433.1"/>
    </source>
</evidence>
<keyword evidence="1" id="KW-0560">Oxidoreductase</keyword>
<dbReference type="EC" id="1.11.1.-" evidence="1"/>
<dbReference type="InterPro" id="IPR015946">
    <property type="entry name" value="KH_dom-like_a/b"/>
</dbReference>
<dbReference type="SUPFAM" id="SSF82784">
    <property type="entry name" value="OsmC-like"/>
    <property type="match status" value="1"/>
</dbReference>
<protein>
    <submittedName>
        <fullName evidence="1">OsmC family protein</fullName>
        <ecNumber evidence="1">1.11.1.-</ecNumber>
    </submittedName>
</protein>
<sequence>MQVHVKEMKPHEWIGSCGNNQIMIRQQADSSGSASLNRPFDLWMMSLAFAVAESIRSYATEKAWDLQSLQVDAVDEVSDQGKLLYVTFHITAAGLQKEERDEVFSAVRTTCTLLRLVNKEIEMYFADRLANE</sequence>
<dbReference type="InterPro" id="IPR036102">
    <property type="entry name" value="OsmC/Ohrsf"/>
</dbReference>
<dbReference type="GO" id="GO:0004601">
    <property type="term" value="F:peroxidase activity"/>
    <property type="evidence" value="ECO:0007669"/>
    <property type="project" value="UniProtKB-KW"/>
</dbReference>
<dbReference type="InterPro" id="IPR003718">
    <property type="entry name" value="OsmC/Ohr_fam"/>
</dbReference>
<name>A0AAJ2N3B2_9BACL</name>
<dbReference type="Proteomes" id="UP001250538">
    <property type="component" value="Unassembled WGS sequence"/>
</dbReference>
<dbReference type="AlphaFoldDB" id="A0AAJ2N3B2"/>
<dbReference type="Gene3D" id="3.30.300.20">
    <property type="match status" value="1"/>
</dbReference>
<keyword evidence="1" id="KW-0575">Peroxidase</keyword>
<keyword evidence="2" id="KW-1185">Reference proteome</keyword>
<organism evidence="1 2">
    <name type="scientific">Paenibacillus suaedae</name>
    <dbReference type="NCBI Taxonomy" id="3077233"/>
    <lineage>
        <taxon>Bacteria</taxon>
        <taxon>Bacillati</taxon>
        <taxon>Bacillota</taxon>
        <taxon>Bacilli</taxon>
        <taxon>Bacillales</taxon>
        <taxon>Paenibacillaceae</taxon>
        <taxon>Paenibacillus</taxon>
    </lineage>
</organism>
<dbReference type="RefSeq" id="WP_028533371.1">
    <property type="nucleotide sequence ID" value="NZ_JAVYAA010000005.1"/>
</dbReference>
<gene>
    <name evidence="1" type="ORF">RQP50_19575</name>
</gene>
<comment type="caution">
    <text evidence="1">The sequence shown here is derived from an EMBL/GenBank/DDBJ whole genome shotgun (WGS) entry which is preliminary data.</text>
</comment>
<dbReference type="Pfam" id="PF02566">
    <property type="entry name" value="OsmC"/>
    <property type="match status" value="1"/>
</dbReference>